<evidence type="ECO:0000256" key="5">
    <source>
        <dbReference type="ARBA" id="ARBA00022737"/>
    </source>
</evidence>
<dbReference type="PANTHER" id="PTHR43790">
    <property type="entry name" value="CARBOHYDRATE TRANSPORT ATP-BINDING PROTEIN MG119-RELATED"/>
    <property type="match status" value="1"/>
</dbReference>
<keyword evidence="8" id="KW-1278">Translocase</keyword>
<keyword evidence="9" id="KW-0472">Membrane</keyword>
<dbReference type="PROSITE" id="PS00211">
    <property type="entry name" value="ABC_TRANSPORTER_1"/>
    <property type="match status" value="1"/>
</dbReference>
<keyword evidence="2" id="KW-0813">Transport</keyword>
<evidence type="ECO:0000256" key="8">
    <source>
        <dbReference type="ARBA" id="ARBA00022967"/>
    </source>
</evidence>
<organism evidence="11 12">
    <name type="scientific">Oceanispirochaeta crateris</name>
    <dbReference type="NCBI Taxonomy" id="2518645"/>
    <lineage>
        <taxon>Bacteria</taxon>
        <taxon>Pseudomonadati</taxon>
        <taxon>Spirochaetota</taxon>
        <taxon>Spirochaetia</taxon>
        <taxon>Spirochaetales</taxon>
        <taxon>Spirochaetaceae</taxon>
        <taxon>Oceanispirochaeta</taxon>
    </lineage>
</organism>
<dbReference type="InterPro" id="IPR003439">
    <property type="entry name" value="ABC_transporter-like_ATP-bd"/>
</dbReference>
<dbReference type="KEGG" id="ock:EXM22_10315"/>
<evidence type="ECO:0000256" key="2">
    <source>
        <dbReference type="ARBA" id="ARBA00022448"/>
    </source>
</evidence>
<dbReference type="SUPFAM" id="SSF52540">
    <property type="entry name" value="P-loop containing nucleoside triphosphate hydrolases"/>
    <property type="match status" value="2"/>
</dbReference>
<dbReference type="CDD" id="cd03215">
    <property type="entry name" value="ABC_Carb_Monos_II"/>
    <property type="match status" value="1"/>
</dbReference>
<accession>A0A5C1QQG0</accession>
<dbReference type="Proteomes" id="UP000324209">
    <property type="component" value="Chromosome"/>
</dbReference>
<dbReference type="Pfam" id="PF00005">
    <property type="entry name" value="ABC_tran"/>
    <property type="match status" value="2"/>
</dbReference>
<evidence type="ECO:0000256" key="4">
    <source>
        <dbReference type="ARBA" id="ARBA00022597"/>
    </source>
</evidence>
<evidence type="ECO:0000256" key="1">
    <source>
        <dbReference type="ARBA" id="ARBA00004202"/>
    </source>
</evidence>
<dbReference type="AlphaFoldDB" id="A0A5C1QQG0"/>
<dbReference type="OrthoDB" id="9771863at2"/>
<dbReference type="GO" id="GO:0005524">
    <property type="term" value="F:ATP binding"/>
    <property type="evidence" value="ECO:0007669"/>
    <property type="project" value="UniProtKB-KW"/>
</dbReference>
<reference evidence="11 12" key="1">
    <citation type="submission" date="2019-02" db="EMBL/GenBank/DDBJ databases">
        <title>Complete Genome Sequence and Methylome Analysis of free living Spirochaetas.</title>
        <authorList>
            <person name="Fomenkov A."/>
            <person name="Dubinina G."/>
            <person name="Leshcheva N."/>
            <person name="Mikheeva N."/>
            <person name="Grabovich M."/>
            <person name="Vincze T."/>
            <person name="Roberts R.J."/>
        </authorList>
    </citation>
    <scope>NUCLEOTIDE SEQUENCE [LARGE SCALE GENOMIC DNA]</scope>
    <source>
        <strain evidence="11 12">K2</strain>
    </source>
</reference>
<feature type="domain" description="ABC transporter" evidence="10">
    <location>
        <begin position="4"/>
        <end position="239"/>
    </location>
</feature>
<evidence type="ECO:0000256" key="9">
    <source>
        <dbReference type="ARBA" id="ARBA00023136"/>
    </source>
</evidence>
<evidence type="ECO:0000313" key="11">
    <source>
        <dbReference type="EMBL" id="QEN08362.1"/>
    </source>
</evidence>
<evidence type="ECO:0000313" key="12">
    <source>
        <dbReference type="Proteomes" id="UP000324209"/>
    </source>
</evidence>
<dbReference type="GO" id="GO:0016887">
    <property type="term" value="F:ATP hydrolysis activity"/>
    <property type="evidence" value="ECO:0007669"/>
    <property type="project" value="InterPro"/>
</dbReference>
<keyword evidence="4" id="KW-0762">Sugar transport</keyword>
<comment type="subcellular location">
    <subcellularLocation>
        <location evidence="1">Cell membrane</location>
        <topology evidence="1">Peripheral membrane protein</topology>
    </subcellularLocation>
</comment>
<protein>
    <submittedName>
        <fullName evidence="11">Sugar ABC transporter ATP-binding protein</fullName>
    </submittedName>
</protein>
<dbReference type="RefSeq" id="WP_149486442.1">
    <property type="nucleotide sequence ID" value="NZ_CP036150.1"/>
</dbReference>
<keyword evidence="7 11" id="KW-0067">ATP-binding</keyword>
<dbReference type="InterPro" id="IPR027417">
    <property type="entry name" value="P-loop_NTPase"/>
</dbReference>
<dbReference type="GO" id="GO:0005886">
    <property type="term" value="C:plasma membrane"/>
    <property type="evidence" value="ECO:0007669"/>
    <property type="project" value="UniProtKB-SubCell"/>
</dbReference>
<evidence type="ECO:0000256" key="6">
    <source>
        <dbReference type="ARBA" id="ARBA00022741"/>
    </source>
</evidence>
<dbReference type="SMART" id="SM00382">
    <property type="entry name" value="AAA"/>
    <property type="match status" value="2"/>
</dbReference>
<evidence type="ECO:0000256" key="3">
    <source>
        <dbReference type="ARBA" id="ARBA00022475"/>
    </source>
</evidence>
<dbReference type="EMBL" id="CP036150">
    <property type="protein sequence ID" value="QEN08362.1"/>
    <property type="molecule type" value="Genomic_DNA"/>
</dbReference>
<dbReference type="InterPro" id="IPR017871">
    <property type="entry name" value="ABC_transporter-like_CS"/>
</dbReference>
<keyword evidence="3" id="KW-1003">Cell membrane</keyword>
<keyword evidence="6" id="KW-0547">Nucleotide-binding</keyword>
<dbReference type="CDD" id="cd03216">
    <property type="entry name" value="ABC_Carb_Monos_I"/>
    <property type="match status" value="1"/>
</dbReference>
<evidence type="ECO:0000259" key="10">
    <source>
        <dbReference type="PROSITE" id="PS50893"/>
    </source>
</evidence>
<sequence length="494" mass="55423">MSKLETKKISKAYPGTLALDNVSVSFESGKVNALIGKNGSGKSTLIKVFSGAEHQTGGEFYLDGKQLKFKDPRESFAKGIVTVYQEMSLIPGLSVAENIFIGRLPMKGKLIDWKKTKSMARDLLKELEIDIDIDKHISNLSMWQCQMIEIAKAMSFNPKVLQLDEPTSALAKHEIESLFKMIKRLKEKGVIIIYVSHKLHELWQIADTCTVLRDGKFIGSVDMEGISQKEIVHMMFGDVKINTRPEDLVVSDEVVFEVKGLTQSPKYKDVSFRLKKGEILGIAGMLGAGRTELLKSIFGADNFDSGEIYCFGNRIMSPTPEKMKKNGIALTPEDRKIEGLNLIASIKHNLCYASLDKVFSKGIFIDKKIEEEFVQRQIDGLEIKISDVENDMYSLSGGNQQKVVVGNWLNTYPKIMLFDEPSRGIDVNAKQQIFQIMWEQSRKGISSIMVSSELEELLEVCHRILIMREGSIVQEVSPEDISIEDLYALCMGGE</sequence>
<feature type="domain" description="ABC transporter" evidence="10">
    <location>
        <begin position="243"/>
        <end position="494"/>
    </location>
</feature>
<dbReference type="FunFam" id="3.40.50.300:FF:000127">
    <property type="entry name" value="Ribose import ATP-binding protein RbsA"/>
    <property type="match status" value="1"/>
</dbReference>
<dbReference type="InterPro" id="IPR003593">
    <property type="entry name" value="AAA+_ATPase"/>
</dbReference>
<gene>
    <name evidence="11" type="ORF">EXM22_10315</name>
</gene>
<evidence type="ECO:0000256" key="7">
    <source>
        <dbReference type="ARBA" id="ARBA00022840"/>
    </source>
</evidence>
<proteinExistence type="predicted"/>
<keyword evidence="5" id="KW-0677">Repeat</keyword>
<dbReference type="InterPro" id="IPR050107">
    <property type="entry name" value="ABC_carbohydrate_import_ATPase"/>
</dbReference>
<keyword evidence="12" id="KW-1185">Reference proteome</keyword>
<name>A0A5C1QQG0_9SPIO</name>
<dbReference type="PANTHER" id="PTHR43790:SF3">
    <property type="entry name" value="D-ALLOSE IMPORT ATP-BINDING PROTEIN ALSA-RELATED"/>
    <property type="match status" value="1"/>
</dbReference>
<dbReference type="Gene3D" id="3.40.50.300">
    <property type="entry name" value="P-loop containing nucleotide triphosphate hydrolases"/>
    <property type="match status" value="2"/>
</dbReference>
<dbReference type="PROSITE" id="PS50893">
    <property type="entry name" value="ABC_TRANSPORTER_2"/>
    <property type="match status" value="2"/>
</dbReference>